<dbReference type="RefSeq" id="WP_087194553.1">
    <property type="nucleotide sequence ID" value="NZ_WPOC01000037.1"/>
</dbReference>
<comment type="caution">
    <text evidence="9">The sequence shown here is derived from an EMBL/GenBank/DDBJ whole genome shotgun (WGS) entry which is preliminary data.</text>
</comment>
<dbReference type="GO" id="GO:0005886">
    <property type="term" value="C:plasma membrane"/>
    <property type="evidence" value="ECO:0007669"/>
    <property type="project" value="UniProtKB-SubCell"/>
</dbReference>
<dbReference type="PROSITE" id="PS50928">
    <property type="entry name" value="ABC_TM1"/>
    <property type="match status" value="1"/>
</dbReference>
<sequence length="264" mass="26780">MPRGRGRAGTVLLAALFAGSVLFALVGCLIPADGSSTFGASFSPPGTGHPLGTDSLGRDVFARLLHGGAQLLGVSVLSTIASTVVGVAWGIALAGKGIPKTALSAVADLFVVMPSVLVMMVLVFGLGSGVATMVLVTIAVSAPFTARYTRSVVGPVLRSGFVESSRLSGDPLWKTVMFDVLPCVALPIATDAGLRFISAVYLVSSAAFMGFDPLGSASDWGTMIQSGLDGLSLNPWAAIAPCIALACITVSGNLLIDRIGKGRS</sequence>
<dbReference type="InterPro" id="IPR000515">
    <property type="entry name" value="MetI-like"/>
</dbReference>
<dbReference type="GO" id="GO:0055085">
    <property type="term" value="P:transmembrane transport"/>
    <property type="evidence" value="ECO:0007669"/>
    <property type="project" value="InterPro"/>
</dbReference>
<accession>A0A6N8IL33</accession>
<dbReference type="Gene3D" id="1.10.3720.10">
    <property type="entry name" value="MetI-like"/>
    <property type="match status" value="1"/>
</dbReference>
<keyword evidence="4 7" id="KW-0812">Transmembrane</keyword>
<dbReference type="PANTHER" id="PTHR43386">
    <property type="entry name" value="OLIGOPEPTIDE TRANSPORT SYSTEM PERMEASE PROTEIN APPC"/>
    <property type="match status" value="1"/>
</dbReference>
<evidence type="ECO:0000259" key="8">
    <source>
        <dbReference type="PROSITE" id="PS50928"/>
    </source>
</evidence>
<evidence type="ECO:0000256" key="6">
    <source>
        <dbReference type="ARBA" id="ARBA00023136"/>
    </source>
</evidence>
<dbReference type="SUPFAM" id="SSF161098">
    <property type="entry name" value="MetI-like"/>
    <property type="match status" value="1"/>
</dbReference>
<dbReference type="PROSITE" id="PS51257">
    <property type="entry name" value="PROKAR_LIPOPROTEIN"/>
    <property type="match status" value="1"/>
</dbReference>
<organism evidence="9 10">
    <name type="scientific">Gordonibacter urolithinfaciens</name>
    <dbReference type="NCBI Taxonomy" id="1335613"/>
    <lineage>
        <taxon>Bacteria</taxon>
        <taxon>Bacillati</taxon>
        <taxon>Actinomycetota</taxon>
        <taxon>Coriobacteriia</taxon>
        <taxon>Eggerthellales</taxon>
        <taxon>Eggerthellaceae</taxon>
        <taxon>Gordonibacter</taxon>
    </lineage>
</organism>
<evidence type="ECO:0000313" key="9">
    <source>
        <dbReference type="EMBL" id="MVN16609.1"/>
    </source>
</evidence>
<feature type="transmembrane region" description="Helical" evidence="7">
    <location>
        <begin position="236"/>
        <end position="256"/>
    </location>
</feature>
<reference evidence="9 10" key="1">
    <citation type="submission" date="2019-11" db="EMBL/GenBank/DDBJ databases">
        <title>Whole genome shotgun sequencing (WGS) data from Adlercreutzia equolifaciens ResAG-91, Eggerthella lenta MRI-F36, MRI-F37, MRI-F40, ResAG-49, ResAG-88, ResAG-121, ResAG-145, and Gordonibacter sp. ResAG-5, ResAG-26, ResAG-43, ResAG-50, ResAG-59.</title>
        <authorList>
            <person name="Stoll D.A."/>
            <person name="Danylec N."/>
            <person name="Franz C.M.A.P."/>
            <person name="Huch M."/>
        </authorList>
    </citation>
    <scope>NUCLEOTIDE SEQUENCE [LARGE SCALE GENOMIC DNA]</scope>
    <source>
        <strain evidence="9 10">ResAG-59</strain>
    </source>
</reference>
<comment type="subcellular location">
    <subcellularLocation>
        <location evidence="1 7">Cell membrane</location>
        <topology evidence="1 7">Multi-pass membrane protein</topology>
    </subcellularLocation>
</comment>
<gene>
    <name evidence="9" type="ORF">GO738_14895</name>
</gene>
<dbReference type="PANTHER" id="PTHR43386:SF25">
    <property type="entry name" value="PEPTIDE ABC TRANSPORTER PERMEASE PROTEIN"/>
    <property type="match status" value="1"/>
</dbReference>
<dbReference type="CDD" id="cd06261">
    <property type="entry name" value="TM_PBP2"/>
    <property type="match status" value="1"/>
</dbReference>
<keyword evidence="3" id="KW-1003">Cell membrane</keyword>
<feature type="transmembrane region" description="Helical" evidence="7">
    <location>
        <begin position="72"/>
        <end position="93"/>
    </location>
</feature>
<dbReference type="Pfam" id="PF00528">
    <property type="entry name" value="BPD_transp_1"/>
    <property type="match status" value="1"/>
</dbReference>
<proteinExistence type="inferred from homology"/>
<protein>
    <submittedName>
        <fullName evidence="9">ABC transporter permease subunit</fullName>
    </submittedName>
</protein>
<dbReference type="Proteomes" id="UP000468327">
    <property type="component" value="Unassembled WGS sequence"/>
</dbReference>
<evidence type="ECO:0000256" key="2">
    <source>
        <dbReference type="ARBA" id="ARBA00022448"/>
    </source>
</evidence>
<evidence type="ECO:0000256" key="3">
    <source>
        <dbReference type="ARBA" id="ARBA00022475"/>
    </source>
</evidence>
<evidence type="ECO:0000256" key="5">
    <source>
        <dbReference type="ARBA" id="ARBA00022989"/>
    </source>
</evidence>
<comment type="similarity">
    <text evidence="7">Belongs to the binding-protein-dependent transport system permease family.</text>
</comment>
<name>A0A6N8IL33_9ACTN</name>
<dbReference type="AlphaFoldDB" id="A0A6N8IL33"/>
<keyword evidence="6 7" id="KW-0472">Membrane</keyword>
<keyword evidence="10" id="KW-1185">Reference proteome</keyword>
<keyword evidence="5 7" id="KW-1133">Transmembrane helix</keyword>
<feature type="transmembrane region" description="Helical" evidence="7">
    <location>
        <begin position="196"/>
        <end position="216"/>
    </location>
</feature>
<keyword evidence="2 7" id="KW-0813">Transport</keyword>
<evidence type="ECO:0000256" key="1">
    <source>
        <dbReference type="ARBA" id="ARBA00004651"/>
    </source>
</evidence>
<dbReference type="InterPro" id="IPR050366">
    <property type="entry name" value="BP-dependent_transpt_permease"/>
</dbReference>
<dbReference type="EMBL" id="WPOC01000037">
    <property type="protein sequence ID" value="MVN16609.1"/>
    <property type="molecule type" value="Genomic_DNA"/>
</dbReference>
<evidence type="ECO:0000256" key="4">
    <source>
        <dbReference type="ARBA" id="ARBA00022692"/>
    </source>
</evidence>
<dbReference type="InterPro" id="IPR035906">
    <property type="entry name" value="MetI-like_sf"/>
</dbReference>
<feature type="domain" description="ABC transmembrane type-1" evidence="8">
    <location>
        <begin position="68"/>
        <end position="256"/>
    </location>
</feature>
<evidence type="ECO:0000256" key="7">
    <source>
        <dbReference type="RuleBase" id="RU363032"/>
    </source>
</evidence>
<evidence type="ECO:0000313" key="10">
    <source>
        <dbReference type="Proteomes" id="UP000468327"/>
    </source>
</evidence>